<feature type="chain" id="PRO_5016930188" description="Tat pathway signal sequence domain protein" evidence="1">
    <location>
        <begin position="26"/>
        <end position="214"/>
    </location>
</feature>
<dbReference type="OrthoDB" id="3682027at2"/>
<accession>A0A344LE39</accession>
<evidence type="ECO:0000313" key="3">
    <source>
        <dbReference type="Proteomes" id="UP000250434"/>
    </source>
</evidence>
<evidence type="ECO:0008006" key="4">
    <source>
        <dbReference type="Google" id="ProtNLM"/>
    </source>
</evidence>
<reference evidence="2 3" key="1">
    <citation type="submission" date="2016-04" db="EMBL/GenBank/DDBJ databases">
        <title>Complete genome sequence and analysis of deep-sea sediment isolate, Amycolatopsis sp. WP1.</title>
        <authorList>
            <person name="Wang H."/>
            <person name="Chen S."/>
            <person name="Wu Q."/>
        </authorList>
    </citation>
    <scope>NUCLEOTIDE SEQUENCE [LARGE SCALE GENOMIC DNA]</scope>
    <source>
        <strain evidence="2 3">WP1</strain>
    </source>
</reference>
<keyword evidence="1" id="KW-0732">Signal</keyword>
<keyword evidence="3" id="KW-1185">Reference proteome</keyword>
<dbReference type="AlphaFoldDB" id="A0A344LE39"/>
<sequence length="214" mass="22174">MFIRRIGVTGAVVVAAMSVGAPAYAVGEDGVGNAGVAAVPASSGQVTPVGPLAECDVYGTNQATSAEVRQTGVVRYGEATASCVQDEEAEKNLVQIEGDSFQLDAFVTASRQRIRTGEYSVRCEGTATGTTYAQFTIRNIRGVTPPNPVGENATVWVNGTLHGTPAKAKVVFRETLKDGTGGLDLTAMHVYLYGADDTSRGHAAIGRASCSPFA</sequence>
<evidence type="ECO:0000256" key="1">
    <source>
        <dbReference type="SAM" id="SignalP"/>
    </source>
</evidence>
<feature type="signal peptide" evidence="1">
    <location>
        <begin position="1"/>
        <end position="25"/>
    </location>
</feature>
<dbReference type="KEGG" id="aab:A4R43_30840"/>
<proteinExistence type="predicted"/>
<dbReference type="RefSeq" id="WP_113695364.1">
    <property type="nucleotide sequence ID" value="NZ_CP015163.1"/>
</dbReference>
<protein>
    <recommendedName>
        <fullName evidence="4">Tat pathway signal sequence domain protein</fullName>
    </recommendedName>
</protein>
<name>A0A344LE39_9PSEU</name>
<evidence type="ECO:0000313" key="2">
    <source>
        <dbReference type="EMBL" id="AXB46313.1"/>
    </source>
</evidence>
<organism evidence="2 3">
    <name type="scientific">Amycolatopsis albispora</name>
    <dbReference type="NCBI Taxonomy" id="1804986"/>
    <lineage>
        <taxon>Bacteria</taxon>
        <taxon>Bacillati</taxon>
        <taxon>Actinomycetota</taxon>
        <taxon>Actinomycetes</taxon>
        <taxon>Pseudonocardiales</taxon>
        <taxon>Pseudonocardiaceae</taxon>
        <taxon>Amycolatopsis</taxon>
    </lineage>
</organism>
<dbReference type="EMBL" id="CP015163">
    <property type="protein sequence ID" value="AXB46313.1"/>
    <property type="molecule type" value="Genomic_DNA"/>
</dbReference>
<dbReference type="Proteomes" id="UP000250434">
    <property type="component" value="Chromosome"/>
</dbReference>
<gene>
    <name evidence="2" type="ORF">A4R43_30840</name>
</gene>